<evidence type="ECO:0000256" key="1">
    <source>
        <dbReference type="SAM" id="SignalP"/>
    </source>
</evidence>
<evidence type="ECO:0000313" key="4">
    <source>
        <dbReference type="Proteomes" id="UP000597762"/>
    </source>
</evidence>
<reference evidence="3" key="1">
    <citation type="submission" date="2021-01" db="EMBL/GenBank/DDBJ databases">
        <authorList>
            <person name="Li R."/>
            <person name="Bekaert M."/>
        </authorList>
    </citation>
    <scope>NUCLEOTIDE SEQUENCE</scope>
    <source>
        <strain evidence="3">Farmed</strain>
    </source>
</reference>
<proteinExistence type="predicted"/>
<dbReference type="InterPro" id="IPR036047">
    <property type="entry name" value="F-box-like_dom_sf"/>
</dbReference>
<dbReference type="Gene3D" id="1.20.1280.50">
    <property type="match status" value="1"/>
</dbReference>
<dbReference type="PROSITE" id="PS50190">
    <property type="entry name" value="SEC7"/>
    <property type="match status" value="1"/>
</dbReference>
<dbReference type="Gene3D" id="1.10.220.20">
    <property type="match status" value="1"/>
</dbReference>
<evidence type="ECO:0000259" key="2">
    <source>
        <dbReference type="PROSITE" id="PS50190"/>
    </source>
</evidence>
<dbReference type="InterPro" id="IPR035999">
    <property type="entry name" value="Sec7_dom_sf"/>
</dbReference>
<dbReference type="AlphaFoldDB" id="A0A812E7Y3"/>
<keyword evidence="4" id="KW-1185">Reference proteome</keyword>
<evidence type="ECO:0000313" key="3">
    <source>
        <dbReference type="EMBL" id="CAE1319085.1"/>
    </source>
</evidence>
<dbReference type="SUPFAM" id="SSF81383">
    <property type="entry name" value="F-box domain"/>
    <property type="match status" value="1"/>
</dbReference>
<dbReference type="Proteomes" id="UP000597762">
    <property type="component" value="Unassembled WGS sequence"/>
</dbReference>
<dbReference type="PANTHER" id="PTHR10663:SF372">
    <property type="entry name" value="F-BOX ONLY PROTEIN 8"/>
    <property type="match status" value="1"/>
</dbReference>
<dbReference type="EMBL" id="CAHIKZ030005083">
    <property type="protein sequence ID" value="CAE1319085.1"/>
    <property type="molecule type" value="Genomic_DNA"/>
</dbReference>
<name>A0A812E7Y3_ACAPH</name>
<gene>
    <name evidence="3" type="ORF">SPHA_69505</name>
</gene>
<dbReference type="SMART" id="SM00222">
    <property type="entry name" value="Sec7"/>
    <property type="match status" value="1"/>
</dbReference>
<sequence length="261" mass="30312">MVMYTAKLSLAVLSYLNATDLCLAACVWDTLGNDELLWQSLCKASWGEVSVYNHWLDQPKFSYKRLYLLLDEASLTFNGDPFIGMDYLIGHNLVEDDPFEIAQFLHSTKRLHPDKRREFLDKRRDILEHLVQLQDFENLFLPTALRQFFSEVSAPDERGSYLTEMMEKFSERYCRCNPNLGLSKDTIFILCFSLIMLSVDLCSPHVKNKMSKREFIRNTRRAAQEVQDELAGHLYDNIYLVGHVAMAQKAMADQAQYRIVT</sequence>
<dbReference type="GO" id="GO:0032012">
    <property type="term" value="P:regulation of ARF protein signal transduction"/>
    <property type="evidence" value="ECO:0007669"/>
    <property type="project" value="InterPro"/>
</dbReference>
<dbReference type="InterPro" id="IPR000904">
    <property type="entry name" value="Sec7_dom"/>
</dbReference>
<dbReference type="Pfam" id="PF01369">
    <property type="entry name" value="Sec7"/>
    <property type="match status" value="1"/>
</dbReference>
<dbReference type="InterPro" id="IPR023394">
    <property type="entry name" value="Sec7_C_sf"/>
</dbReference>
<feature type="domain" description="SEC7" evidence="2">
    <location>
        <begin position="57"/>
        <end position="241"/>
    </location>
</feature>
<feature type="chain" id="PRO_5032655896" evidence="1">
    <location>
        <begin position="25"/>
        <end position="261"/>
    </location>
</feature>
<dbReference type="PANTHER" id="PTHR10663">
    <property type="entry name" value="GUANYL-NUCLEOTIDE EXCHANGE FACTOR"/>
    <property type="match status" value="1"/>
</dbReference>
<dbReference type="Gene3D" id="1.10.1000.11">
    <property type="entry name" value="Arf Nucleotide-binding Site Opener,domain 2"/>
    <property type="match status" value="1"/>
</dbReference>
<dbReference type="OrthoDB" id="430364at2759"/>
<keyword evidence="1" id="KW-0732">Signal</keyword>
<dbReference type="CDD" id="cd00171">
    <property type="entry name" value="Sec7"/>
    <property type="match status" value="1"/>
</dbReference>
<dbReference type="SUPFAM" id="SSF48425">
    <property type="entry name" value="Sec7 domain"/>
    <property type="match status" value="1"/>
</dbReference>
<dbReference type="GO" id="GO:0005085">
    <property type="term" value="F:guanyl-nucleotide exchange factor activity"/>
    <property type="evidence" value="ECO:0007669"/>
    <property type="project" value="InterPro"/>
</dbReference>
<organism evidence="3 4">
    <name type="scientific">Acanthosepion pharaonis</name>
    <name type="common">Pharaoh cuttlefish</name>
    <name type="synonym">Sepia pharaonis</name>
    <dbReference type="NCBI Taxonomy" id="158019"/>
    <lineage>
        <taxon>Eukaryota</taxon>
        <taxon>Metazoa</taxon>
        <taxon>Spiralia</taxon>
        <taxon>Lophotrochozoa</taxon>
        <taxon>Mollusca</taxon>
        <taxon>Cephalopoda</taxon>
        <taxon>Coleoidea</taxon>
        <taxon>Decapodiformes</taxon>
        <taxon>Sepiida</taxon>
        <taxon>Sepiina</taxon>
        <taxon>Sepiidae</taxon>
        <taxon>Acanthosepion</taxon>
    </lineage>
</organism>
<feature type="signal peptide" evidence="1">
    <location>
        <begin position="1"/>
        <end position="24"/>
    </location>
</feature>
<comment type="caution">
    <text evidence="3">The sequence shown here is derived from an EMBL/GenBank/DDBJ whole genome shotgun (WGS) entry which is preliminary data.</text>
</comment>
<protein>
    <submittedName>
        <fullName evidence="3">FBXO8</fullName>
    </submittedName>
</protein>
<accession>A0A812E7Y3</accession>